<dbReference type="GO" id="GO:0003677">
    <property type="term" value="F:DNA binding"/>
    <property type="evidence" value="ECO:0007669"/>
    <property type="project" value="UniProtKB-KW"/>
</dbReference>
<dbReference type="Pfam" id="PF01638">
    <property type="entry name" value="HxlR"/>
    <property type="match status" value="1"/>
</dbReference>
<keyword evidence="6" id="KW-1185">Reference proteome</keyword>
<dbReference type="EMBL" id="QRBF01000001">
    <property type="protein sequence ID" value="RDS86667.1"/>
    <property type="molecule type" value="Genomic_DNA"/>
</dbReference>
<dbReference type="Gene3D" id="1.10.10.10">
    <property type="entry name" value="Winged helix-like DNA-binding domain superfamily/Winged helix DNA-binding domain"/>
    <property type="match status" value="1"/>
</dbReference>
<keyword evidence="1" id="KW-0805">Transcription regulation</keyword>
<keyword evidence="2" id="KW-0238">DNA-binding</keyword>
<dbReference type="RefSeq" id="WP_115476936.1">
    <property type="nucleotide sequence ID" value="NZ_QRBF01000001.1"/>
</dbReference>
<evidence type="ECO:0000313" key="5">
    <source>
        <dbReference type="EMBL" id="RDS86667.1"/>
    </source>
</evidence>
<name>A0A370XEE9_9GAMM</name>
<feature type="domain" description="HTH hxlR-type" evidence="4">
    <location>
        <begin position="26"/>
        <end position="127"/>
    </location>
</feature>
<dbReference type="Proteomes" id="UP000255334">
    <property type="component" value="Unassembled WGS sequence"/>
</dbReference>
<organism evidence="5 6">
    <name type="scientific">Dyella psychrodurans</name>
    <dbReference type="NCBI Taxonomy" id="1927960"/>
    <lineage>
        <taxon>Bacteria</taxon>
        <taxon>Pseudomonadati</taxon>
        <taxon>Pseudomonadota</taxon>
        <taxon>Gammaproteobacteria</taxon>
        <taxon>Lysobacterales</taxon>
        <taxon>Rhodanobacteraceae</taxon>
        <taxon>Dyella</taxon>
    </lineage>
</organism>
<proteinExistence type="predicted"/>
<evidence type="ECO:0000313" key="6">
    <source>
        <dbReference type="Proteomes" id="UP000255334"/>
    </source>
</evidence>
<evidence type="ECO:0000259" key="4">
    <source>
        <dbReference type="PROSITE" id="PS51118"/>
    </source>
</evidence>
<evidence type="ECO:0000256" key="3">
    <source>
        <dbReference type="ARBA" id="ARBA00023163"/>
    </source>
</evidence>
<dbReference type="PROSITE" id="PS51118">
    <property type="entry name" value="HTH_HXLR"/>
    <property type="match status" value="1"/>
</dbReference>
<gene>
    <name evidence="5" type="ORF">DWU99_05405</name>
</gene>
<dbReference type="SUPFAM" id="SSF46785">
    <property type="entry name" value="Winged helix' DNA-binding domain"/>
    <property type="match status" value="1"/>
</dbReference>
<reference evidence="5 6" key="1">
    <citation type="submission" date="2018-07" db="EMBL/GenBank/DDBJ databases">
        <title>Dyella monticola sp. nov. and Dyella psychrodurans sp. nov. isolated from monsoon evergreen broad-leaved forest soil of Dinghu Mountain, China.</title>
        <authorList>
            <person name="Gao Z."/>
            <person name="Qiu L."/>
        </authorList>
    </citation>
    <scope>NUCLEOTIDE SEQUENCE [LARGE SCALE GENOMIC DNA]</scope>
    <source>
        <strain evidence="5 6">4MSK11</strain>
    </source>
</reference>
<accession>A0A370XEE9</accession>
<comment type="caution">
    <text evidence="5">The sequence shown here is derived from an EMBL/GenBank/DDBJ whole genome shotgun (WGS) entry which is preliminary data.</text>
</comment>
<dbReference type="PANTHER" id="PTHR33204:SF29">
    <property type="entry name" value="TRANSCRIPTIONAL REGULATOR"/>
    <property type="match status" value="1"/>
</dbReference>
<dbReference type="AlphaFoldDB" id="A0A370XEE9"/>
<evidence type="ECO:0000256" key="1">
    <source>
        <dbReference type="ARBA" id="ARBA00023015"/>
    </source>
</evidence>
<dbReference type="InterPro" id="IPR002577">
    <property type="entry name" value="HTH_HxlR"/>
</dbReference>
<protein>
    <submittedName>
        <fullName evidence="5">Transcriptional regulator</fullName>
    </submittedName>
</protein>
<dbReference type="PANTHER" id="PTHR33204">
    <property type="entry name" value="TRANSCRIPTIONAL REGULATOR, MARR FAMILY"/>
    <property type="match status" value="1"/>
</dbReference>
<dbReference type="InterPro" id="IPR036388">
    <property type="entry name" value="WH-like_DNA-bd_sf"/>
</dbReference>
<keyword evidence="3" id="KW-0804">Transcription</keyword>
<evidence type="ECO:0000256" key="2">
    <source>
        <dbReference type="ARBA" id="ARBA00023125"/>
    </source>
</evidence>
<dbReference type="InterPro" id="IPR036390">
    <property type="entry name" value="WH_DNA-bd_sf"/>
</dbReference>
<sequence>MVSTTIKVENPEDAKDPELCRYRMLCASRLADVLRSIDGRWKMPILAHLSAEETMRFSDLERAIPQASQKMLTQHLRELERDGIIARTIYPQVPPRVEYRLTDQGKGLRTVFLSLLDWADARDPHKETSSAK</sequence>
<dbReference type="OrthoDB" id="9807069at2"/>